<dbReference type="EMBL" id="KV417302">
    <property type="protein sequence ID" value="KZO93406.1"/>
    <property type="molecule type" value="Genomic_DNA"/>
</dbReference>
<organism evidence="1 2">
    <name type="scientific">Calocera viscosa (strain TUFC12733)</name>
    <dbReference type="NCBI Taxonomy" id="1330018"/>
    <lineage>
        <taxon>Eukaryota</taxon>
        <taxon>Fungi</taxon>
        <taxon>Dikarya</taxon>
        <taxon>Basidiomycota</taxon>
        <taxon>Agaricomycotina</taxon>
        <taxon>Dacrymycetes</taxon>
        <taxon>Dacrymycetales</taxon>
        <taxon>Dacrymycetaceae</taxon>
        <taxon>Calocera</taxon>
    </lineage>
</organism>
<accession>A0A167JAW8</accession>
<proteinExistence type="predicted"/>
<evidence type="ECO:0000313" key="2">
    <source>
        <dbReference type="Proteomes" id="UP000076738"/>
    </source>
</evidence>
<gene>
    <name evidence="1" type="ORF">CALVIDRAFT_257681</name>
</gene>
<dbReference type="Proteomes" id="UP000076738">
    <property type="component" value="Unassembled WGS sequence"/>
</dbReference>
<protein>
    <submittedName>
        <fullName evidence="1">Uncharacterized protein</fullName>
    </submittedName>
</protein>
<keyword evidence="2" id="KW-1185">Reference proteome</keyword>
<dbReference type="AlphaFoldDB" id="A0A167JAW8"/>
<name>A0A167JAW8_CALVF</name>
<evidence type="ECO:0000313" key="1">
    <source>
        <dbReference type="EMBL" id="KZO93406.1"/>
    </source>
</evidence>
<sequence length="87" mass="9292">MSLKVTPMPVVCLAWVPRDRGPEISCRPGAAKTRRMVPPLPIKGASTAGFGVGLLFASSGACTLPLPSSSSRSNWRQYCPGRRYALC</sequence>
<reference evidence="1 2" key="1">
    <citation type="journal article" date="2016" name="Mol. Biol. Evol.">
        <title>Comparative Genomics of Early-Diverging Mushroom-Forming Fungi Provides Insights into the Origins of Lignocellulose Decay Capabilities.</title>
        <authorList>
            <person name="Nagy L.G."/>
            <person name="Riley R."/>
            <person name="Tritt A."/>
            <person name="Adam C."/>
            <person name="Daum C."/>
            <person name="Floudas D."/>
            <person name="Sun H."/>
            <person name="Yadav J.S."/>
            <person name="Pangilinan J."/>
            <person name="Larsson K.H."/>
            <person name="Matsuura K."/>
            <person name="Barry K."/>
            <person name="Labutti K."/>
            <person name="Kuo R."/>
            <person name="Ohm R.A."/>
            <person name="Bhattacharya S.S."/>
            <person name="Shirouzu T."/>
            <person name="Yoshinaga Y."/>
            <person name="Martin F.M."/>
            <person name="Grigoriev I.V."/>
            <person name="Hibbett D.S."/>
        </authorList>
    </citation>
    <scope>NUCLEOTIDE SEQUENCE [LARGE SCALE GENOMIC DNA]</scope>
    <source>
        <strain evidence="1 2">TUFC12733</strain>
    </source>
</reference>